<evidence type="ECO:0000256" key="4">
    <source>
        <dbReference type="SAM" id="SignalP"/>
    </source>
</evidence>
<dbReference type="SUPFAM" id="SSF50494">
    <property type="entry name" value="Trypsin-like serine proteases"/>
    <property type="match status" value="1"/>
</dbReference>
<keyword evidence="3" id="KW-0378">Hydrolase</keyword>
<dbReference type="InterPro" id="IPR001314">
    <property type="entry name" value="Peptidase_S1A"/>
</dbReference>
<dbReference type="PRINTS" id="PR00722">
    <property type="entry name" value="CHYMOTRYPSIN"/>
</dbReference>
<comment type="caution">
    <text evidence="6">The sequence shown here is derived from an EMBL/GenBank/DDBJ whole genome shotgun (WGS) entry which is preliminary data.</text>
</comment>
<dbReference type="Gene3D" id="2.40.10.10">
    <property type="entry name" value="Trypsin-like serine proteases"/>
    <property type="match status" value="2"/>
</dbReference>
<dbReference type="AlphaFoldDB" id="A0A9Q0MXA6"/>
<keyword evidence="1" id="KW-1015">Disulfide bond</keyword>
<reference evidence="6" key="1">
    <citation type="submission" date="2022-07" db="EMBL/GenBank/DDBJ databases">
        <authorList>
            <person name="Trinca V."/>
            <person name="Uliana J.V.C."/>
            <person name="Torres T.T."/>
            <person name="Ward R.J."/>
            <person name="Monesi N."/>
        </authorList>
    </citation>
    <scope>NUCLEOTIDE SEQUENCE</scope>
    <source>
        <strain evidence="6">HSMRA1968</strain>
        <tissue evidence="6">Whole embryos</tissue>
    </source>
</reference>
<feature type="domain" description="Peptidase S1" evidence="5">
    <location>
        <begin position="47"/>
        <end position="370"/>
    </location>
</feature>
<dbReference type="PROSITE" id="PS00134">
    <property type="entry name" value="TRYPSIN_HIS"/>
    <property type="match status" value="1"/>
</dbReference>
<keyword evidence="4" id="KW-0732">Signal</keyword>
<comment type="similarity">
    <text evidence="2">Belongs to the peptidase S1 family. CLIP subfamily.</text>
</comment>
<proteinExistence type="inferred from homology"/>
<dbReference type="PROSITE" id="PS00135">
    <property type="entry name" value="TRYPSIN_SER"/>
    <property type="match status" value="1"/>
</dbReference>
<dbReference type="PROSITE" id="PS50240">
    <property type="entry name" value="TRYPSIN_DOM"/>
    <property type="match status" value="1"/>
</dbReference>
<dbReference type="InterPro" id="IPR043504">
    <property type="entry name" value="Peptidase_S1_PA_chymotrypsin"/>
</dbReference>
<evidence type="ECO:0000256" key="3">
    <source>
        <dbReference type="RuleBase" id="RU363034"/>
    </source>
</evidence>
<gene>
    <name evidence="6" type="primary">Tpsb2</name>
    <name evidence="6" type="ORF">Bhyg_12473</name>
</gene>
<evidence type="ECO:0000256" key="1">
    <source>
        <dbReference type="ARBA" id="ARBA00023157"/>
    </source>
</evidence>
<evidence type="ECO:0000256" key="2">
    <source>
        <dbReference type="ARBA" id="ARBA00024195"/>
    </source>
</evidence>
<dbReference type="OrthoDB" id="7863416at2759"/>
<feature type="signal peptide" evidence="4">
    <location>
        <begin position="1"/>
        <end position="20"/>
    </location>
</feature>
<dbReference type="InterPro" id="IPR018114">
    <property type="entry name" value="TRYPSIN_HIS"/>
</dbReference>
<dbReference type="FunFam" id="2.40.10.10:FF:000130">
    <property type="entry name" value="Chymotrypsinogen A"/>
    <property type="match status" value="1"/>
</dbReference>
<dbReference type="EMBL" id="WJQU01000003">
    <property type="protein sequence ID" value="KAJ6639726.1"/>
    <property type="molecule type" value="Genomic_DNA"/>
</dbReference>
<dbReference type="SMART" id="SM00020">
    <property type="entry name" value="Tryp_SPc"/>
    <property type="match status" value="1"/>
</dbReference>
<dbReference type="InterPro" id="IPR033116">
    <property type="entry name" value="TRYPSIN_SER"/>
</dbReference>
<dbReference type="PANTHER" id="PTHR24252">
    <property type="entry name" value="ACROSIN-RELATED"/>
    <property type="match status" value="1"/>
</dbReference>
<dbReference type="InterPro" id="IPR009003">
    <property type="entry name" value="Peptidase_S1_PA"/>
</dbReference>
<dbReference type="InterPro" id="IPR001254">
    <property type="entry name" value="Trypsin_dom"/>
</dbReference>
<keyword evidence="3" id="KW-0645">Protease</keyword>
<keyword evidence="7" id="KW-1185">Reference proteome</keyword>
<protein>
    <submittedName>
        <fullName evidence="6">Tryptase beta-2</fullName>
    </submittedName>
</protein>
<name>A0A9Q0MXA6_9DIPT</name>
<dbReference type="Proteomes" id="UP001151699">
    <property type="component" value="Chromosome X"/>
</dbReference>
<dbReference type="GO" id="GO:0004252">
    <property type="term" value="F:serine-type endopeptidase activity"/>
    <property type="evidence" value="ECO:0007669"/>
    <property type="project" value="InterPro"/>
</dbReference>
<organism evidence="6 7">
    <name type="scientific">Pseudolycoriella hygida</name>
    <dbReference type="NCBI Taxonomy" id="35572"/>
    <lineage>
        <taxon>Eukaryota</taxon>
        <taxon>Metazoa</taxon>
        <taxon>Ecdysozoa</taxon>
        <taxon>Arthropoda</taxon>
        <taxon>Hexapoda</taxon>
        <taxon>Insecta</taxon>
        <taxon>Pterygota</taxon>
        <taxon>Neoptera</taxon>
        <taxon>Endopterygota</taxon>
        <taxon>Diptera</taxon>
        <taxon>Nematocera</taxon>
        <taxon>Sciaroidea</taxon>
        <taxon>Sciaridae</taxon>
        <taxon>Pseudolycoriella</taxon>
    </lineage>
</organism>
<dbReference type="GO" id="GO:0006508">
    <property type="term" value="P:proteolysis"/>
    <property type="evidence" value="ECO:0007669"/>
    <property type="project" value="UniProtKB-KW"/>
</dbReference>
<dbReference type="FunFam" id="2.40.10.10:FF:000002">
    <property type="entry name" value="Transmembrane protease serine"/>
    <property type="match status" value="1"/>
</dbReference>
<keyword evidence="3" id="KW-0720">Serine protease</keyword>
<dbReference type="PANTHER" id="PTHR24252:SF7">
    <property type="entry name" value="HYALIN"/>
    <property type="match status" value="1"/>
</dbReference>
<dbReference type="CDD" id="cd00190">
    <property type="entry name" value="Tryp_SPc"/>
    <property type="match status" value="1"/>
</dbReference>
<feature type="chain" id="PRO_5040411684" evidence="4">
    <location>
        <begin position="21"/>
        <end position="375"/>
    </location>
</feature>
<accession>A0A9Q0MXA6</accession>
<evidence type="ECO:0000313" key="7">
    <source>
        <dbReference type="Proteomes" id="UP001151699"/>
    </source>
</evidence>
<evidence type="ECO:0000259" key="5">
    <source>
        <dbReference type="PROSITE" id="PS50240"/>
    </source>
</evidence>
<sequence length="375" mass="42072">MTFIYLYTVVLALKGIIVNAERQTTECGVRPLRRHPRINSKYRIPKIIDGSPTKDGQFPWQVSLELLHPSLGFLGHWCGAVLVDPLWIISAAHCIHNDLFNLPLPPLWTVVLGEHNRKVESGYEQRVSVQKIVFHEKYENFQHDLVMLKLSQPADLSEESNIRTICLPFIAFGYPQSKDEDTHDDKDEDVDAIPLRDNNFLRNIRIKNVQSTSNHSTAFNKQSRRSFTRRNDKFLHGNLYAGDSQSSKTLQDLPYTDCIATGWGRSASSGDLTDILLQTQVPIHTNVKCKNAYGSNVKIHKGHLCAGKLNGKGGTCVGDSGGPLQCRLSKNGPWLLAGITSFGSGCAEQGYPDVYTRISYYIKWITETIAQTSEE</sequence>
<evidence type="ECO:0000313" key="6">
    <source>
        <dbReference type="EMBL" id="KAJ6639726.1"/>
    </source>
</evidence>
<dbReference type="Pfam" id="PF00089">
    <property type="entry name" value="Trypsin"/>
    <property type="match status" value="2"/>
</dbReference>